<keyword evidence="1" id="KW-0678">Repressor</keyword>
<keyword evidence="2" id="KW-0805">Transcription regulation</keyword>
<dbReference type="InterPro" id="IPR028082">
    <property type="entry name" value="Peripla_BP_I"/>
</dbReference>
<dbReference type="InterPro" id="IPR000843">
    <property type="entry name" value="HTH_LacI"/>
</dbReference>
<organism evidence="7">
    <name type="scientific">Agrobacterium tumefaciens</name>
    <dbReference type="NCBI Taxonomy" id="358"/>
    <lineage>
        <taxon>Bacteria</taxon>
        <taxon>Pseudomonadati</taxon>
        <taxon>Pseudomonadota</taxon>
        <taxon>Alphaproteobacteria</taxon>
        <taxon>Hyphomicrobiales</taxon>
        <taxon>Rhizobiaceae</taxon>
        <taxon>Rhizobium/Agrobacterium group</taxon>
        <taxon>Agrobacterium</taxon>
        <taxon>Agrobacterium tumefaciens complex</taxon>
    </lineage>
</organism>
<geneLocation type="plasmid" evidence="7">
    <name>pTiChry5</name>
</geneLocation>
<evidence type="ECO:0000256" key="3">
    <source>
        <dbReference type="ARBA" id="ARBA00023125"/>
    </source>
</evidence>
<dbReference type="Gene3D" id="3.40.50.2300">
    <property type="match status" value="2"/>
</dbReference>
<dbReference type="Gene3D" id="1.10.260.40">
    <property type="entry name" value="lambda repressor-like DNA-binding domains"/>
    <property type="match status" value="1"/>
</dbReference>
<reference evidence="7" key="2">
    <citation type="submission" date="2000-01" db="EMBL/GenBank/DDBJ databases">
        <title>Complete sequence of the right T-DNA and the amadori opines catabolic locus of the chrysopine-type Ti plasmid pTiChry5.</title>
        <authorList>
            <person name="Oger P.M."/>
        </authorList>
    </citation>
    <scope>NUCLEOTIDE SEQUENCE</scope>
    <source>
        <strain evidence="7">Chry5</strain>
        <plasmid evidence="7">pTiChry5</plasmid>
    </source>
</reference>
<proteinExistence type="predicted"/>
<feature type="region of interest" description="Disordered" evidence="5">
    <location>
        <begin position="382"/>
        <end position="401"/>
    </location>
</feature>
<dbReference type="GO" id="GO:0003700">
    <property type="term" value="F:DNA-binding transcription factor activity"/>
    <property type="evidence" value="ECO:0007669"/>
    <property type="project" value="TreeGrafter"/>
</dbReference>
<feature type="compositionally biased region" description="Basic residues" evidence="5">
    <location>
        <begin position="392"/>
        <end position="401"/>
    </location>
</feature>
<dbReference type="CDD" id="cd06267">
    <property type="entry name" value="PBP1_LacI_sugar_binding-like"/>
    <property type="match status" value="1"/>
</dbReference>
<evidence type="ECO:0000256" key="4">
    <source>
        <dbReference type="ARBA" id="ARBA00023163"/>
    </source>
</evidence>
<dbReference type="Pfam" id="PF00356">
    <property type="entry name" value="LacI"/>
    <property type="match status" value="1"/>
</dbReference>
<dbReference type="EMBL" id="AF065242">
    <property type="protein sequence ID" value="AAK08608.1"/>
    <property type="molecule type" value="Genomic_DNA"/>
</dbReference>
<dbReference type="GO" id="GO:0000976">
    <property type="term" value="F:transcription cis-regulatory region binding"/>
    <property type="evidence" value="ECO:0007669"/>
    <property type="project" value="TreeGrafter"/>
</dbReference>
<keyword evidence="3" id="KW-0238">DNA-binding</keyword>
<dbReference type="AlphaFoldDB" id="Q9ADY9"/>
<evidence type="ECO:0000259" key="6">
    <source>
        <dbReference type="PROSITE" id="PS50932"/>
    </source>
</evidence>
<keyword evidence="7" id="KW-0614">Plasmid</keyword>
<dbReference type="SUPFAM" id="SSF53822">
    <property type="entry name" value="Periplasmic binding protein-like I"/>
    <property type="match status" value="1"/>
</dbReference>
<name>Q9ADY9_AGRTU</name>
<accession>Q9ADY9</accession>
<feature type="domain" description="HTH lacI-type" evidence="6">
    <location>
        <begin position="45"/>
        <end position="99"/>
    </location>
</feature>
<dbReference type="PANTHER" id="PTHR30146">
    <property type="entry name" value="LACI-RELATED TRANSCRIPTIONAL REPRESSOR"/>
    <property type="match status" value="1"/>
</dbReference>
<dbReference type="PROSITE" id="PS50932">
    <property type="entry name" value="HTH_LACI_2"/>
    <property type="match status" value="1"/>
</dbReference>
<reference evidence="7" key="1">
    <citation type="journal article" date="2000" name="Mol. Plant Microbe Interact.">
        <title>A second T-region of the soybean-supervirulent chrysopine-type Ti plasmid pTiChry5, and construction of a fully disarmed vir helper plasmid.</title>
        <authorList>
            <person name="Palanichelvam K."/>
            <person name="Oger P."/>
            <person name="Clough S.J."/>
            <person name="Cha C."/>
            <person name="Bent A.F."/>
            <person name="Farrand S.K."/>
        </authorList>
    </citation>
    <scope>NUCLEOTIDE SEQUENCE</scope>
    <source>
        <strain evidence="7">Chry5</strain>
        <plasmid evidence="7">pTiChry5</plasmid>
    </source>
</reference>
<gene>
    <name evidence="7" type="primary">chcR</name>
</gene>
<dbReference type="InterPro" id="IPR010982">
    <property type="entry name" value="Lambda_DNA-bd_dom_sf"/>
</dbReference>
<dbReference type="PROSITE" id="PS00356">
    <property type="entry name" value="HTH_LACI_1"/>
    <property type="match status" value="1"/>
</dbReference>
<evidence type="ECO:0000313" key="7">
    <source>
        <dbReference type="EMBL" id="AAK08608.1"/>
    </source>
</evidence>
<evidence type="ECO:0000256" key="5">
    <source>
        <dbReference type="SAM" id="MobiDB-lite"/>
    </source>
</evidence>
<evidence type="ECO:0000256" key="1">
    <source>
        <dbReference type="ARBA" id="ARBA00022491"/>
    </source>
</evidence>
<evidence type="ECO:0000256" key="2">
    <source>
        <dbReference type="ARBA" id="ARBA00023015"/>
    </source>
</evidence>
<dbReference type="PANTHER" id="PTHR30146:SF148">
    <property type="entry name" value="HTH-TYPE TRANSCRIPTIONAL REPRESSOR PURR-RELATED"/>
    <property type="match status" value="1"/>
</dbReference>
<dbReference type="InterPro" id="IPR046335">
    <property type="entry name" value="LacI/GalR-like_sensor"/>
</dbReference>
<dbReference type="Pfam" id="PF13377">
    <property type="entry name" value="Peripla_BP_3"/>
    <property type="match status" value="1"/>
</dbReference>
<sequence>MIPLPYFAGRCQEICLRCLGLIRDDLPDLRGDHEMKENERVGSQPTIDDVARVAGVSRATAARVLGSYGYVGADTRKKVFAAAKKLAYQPNQLARSMATGRSKTIGVVIADIENLYFARAIRAITDTASAKGFAVILATTDEDIALEREAVRVLLSKRVDGLIVSPTSSIDVDHLKRARDGGCPLVLLDRRVPVLNADTFAIDNYGAAHQAVASLIAKGHQRIALVSNAPSHGEKEYLISSVRERIDGYRAALHDANIEIDPNLVVLGGWDIEKLAEKVRRLFDTPDRPSAVLATDSSVALVLLNVFRNLRLVIPDEVSLISFDDADWTAAVTPPLTVVSQPIRELAAAATEDLIARLTGETTETSRETLLQATLVVRDSVSTASAQQPSGKVKRPRKASK</sequence>
<dbReference type="CDD" id="cd01392">
    <property type="entry name" value="HTH_LacI"/>
    <property type="match status" value="1"/>
</dbReference>
<keyword evidence="4" id="KW-0804">Transcription</keyword>
<dbReference type="SMART" id="SM00354">
    <property type="entry name" value="HTH_LACI"/>
    <property type="match status" value="1"/>
</dbReference>
<protein>
    <submittedName>
        <fullName evidence="7">ChcR</fullName>
    </submittedName>
</protein>
<dbReference type="SUPFAM" id="SSF47413">
    <property type="entry name" value="lambda repressor-like DNA-binding domains"/>
    <property type="match status" value="1"/>
</dbReference>